<dbReference type="Gene3D" id="3.10.100.10">
    <property type="entry name" value="Mannose-Binding Protein A, subunit A"/>
    <property type="match status" value="1"/>
</dbReference>
<evidence type="ECO:0000256" key="8">
    <source>
        <dbReference type="ARBA" id="ARBA00023180"/>
    </source>
</evidence>
<feature type="transmembrane region" description="Helical" evidence="11">
    <location>
        <begin position="2734"/>
        <end position="2758"/>
    </location>
</feature>
<feature type="region of interest" description="Disordered" evidence="10">
    <location>
        <begin position="3031"/>
        <end position="3199"/>
    </location>
</feature>
<feature type="compositionally biased region" description="Polar residues" evidence="10">
    <location>
        <begin position="3175"/>
        <end position="3199"/>
    </location>
</feature>
<evidence type="ECO:0000256" key="3">
    <source>
        <dbReference type="ARBA" id="ARBA00022729"/>
    </source>
</evidence>
<keyword evidence="13" id="KW-1185">Reference proteome</keyword>
<feature type="domain" description="SRCR" evidence="12">
    <location>
        <begin position="1918"/>
        <end position="2035"/>
    </location>
</feature>
<dbReference type="CTD" id="33604"/>
<comment type="caution">
    <text evidence="9">Lacks conserved residue(s) required for the propagation of feature annotation.</text>
</comment>
<feature type="compositionally biased region" description="Polar residues" evidence="10">
    <location>
        <begin position="2796"/>
        <end position="2822"/>
    </location>
</feature>
<dbReference type="SUPFAM" id="SSF56436">
    <property type="entry name" value="C-type lectin-like"/>
    <property type="match status" value="1"/>
</dbReference>
<feature type="disulfide bond" evidence="9">
    <location>
        <begin position="1998"/>
        <end position="2008"/>
    </location>
</feature>
<evidence type="ECO:0000256" key="6">
    <source>
        <dbReference type="ARBA" id="ARBA00023136"/>
    </source>
</evidence>
<dbReference type="PANTHER" id="PTHR47653">
    <property type="entry name" value="PROTEIN BARK BEETLE"/>
    <property type="match status" value="1"/>
</dbReference>
<dbReference type="RefSeq" id="XP_047740115.1">
    <property type="nucleotide sequence ID" value="XM_047884159.1"/>
</dbReference>
<dbReference type="InterPro" id="IPR011050">
    <property type="entry name" value="Pectin_lyase_fold/virulence"/>
</dbReference>
<sequence length="3199" mass="360089">MKDNWRKNCQYLICECRRHIIYEMPRKMPVLRYSVGWFVLTTAFLILALRPDGVNCNYNDVFRTSWRNNRSPPQDSNIWDKIKYFSRIDLKSDVHNRDNVIHDIGDSNGLRSRRSTSKYYYAREESPHYITSEIQVPIGEEMIIEPGVEMRFDPGVGITVRGVLTAKGTQYDRITLTSSAPPPAPLGNLKARLVDGPTPVLGRLQLFYKNQWRGVCTNSRNWTAADLSVVCRQMGFTGGQYHEWQDKPNNDTKSLLLETPACTGAESSIEECAWYSRALGGGVCDLHPDLGVACGEYHADWRGRHYWKGIEFLDAEFTKELQQERTQFVKVSRSRLSHIDILHAGYGPRRQVTAAVQAFSTPPRLDHITIYGSVYNAINFTMPGTFITLYAANITGNRGFGVYVNSSTGGVRLEGGSVVANNQADGVKYNFHHREPIKSADDSFMDFCKGAYNLQQTYPLVMKAEQERRSFNPIICEKVFTTQLEDYVFTLHFNYMLNDDESSASLEVRDRDQFGELLTRFSLKNRTYPASVVSRTNQLYVKYRAAPRKQAIIYMEIIAGPSKIPDLSINESHVFNNLGHGVSVENLRSAVFVHKSNLTGNLFGSGLNVRGGSGDVNVTYSTISENLGDGVNVTYEGGLQNVTWSRISDNKLRGIAIWFNETDRNTSLRQETGIAYSVIDRNLETGLLVGNFCRTAFLNITSNTFSNGVEAAVEIGSCWNKTDQMRTVLITNNLFSNNNKLAIKIVPAVNMNLSIEWNRFLNNNLGTVLIRNKDLPQLDLLPLVSRISDNIFRRNTGKYVLQLRLSTPGIYQSLLLTRNIIQDNIVREPYETMTSRSQAAGVVCLGSNNIQVYRNLLENPESPYELASHSLDQSDAINCTYNWLGKKLENDVYNRILDRRDRYNLALISFHPFLLSDNNMETPVVSNAQMSEPSFFDPLDRTLIGGEVNGEIVLTEPKYKVKKDIYVHTTGDLKIAFNTVLEFEESVGVMVAGVMRAEGSTTGRVRFTLSGTTAAEEQKKMEIAARDEYQNGVEEATDDEALADDMTERTFDISSTIPDVHVKLAGGRDGFEGRLMIYSGGRWGSVCSHGWTEETAAVACQQLGFVLNPEDWLLLPGDLPQEGQDAPIVRGNVVCDEFDTDVSLCRSDDESELENSCRHTDDVGLRCYPRSWAGIRLGITAKESYLKNVIIEKAGLLDYSIRAFKPALQVDFHQHVLQELEIRDNSQDGVGVIYCDQYAISNRDARLFVKSNFYRNKRHGISFRQLGANITDSTFAYNGGSGLHFDPFLRRSDQREMTGWLKLLQCHVSLPSSDTHVTLEKDKPIRICTRTIKNDPSLQQTVTFTTDQRNVIGIQILSPVNFESSEKIIIYDYQEVTTRKDVSRWDLSRDLVVFPTTSSSYALTLQYTSGPLALGDAIIQLTAVDRRHMAMAGDLKNFRSKWPMVFLTNSVLSNNDIGLSTVHYNRYLTELDDYLLRSSNESIQVYNCSINDNLQQAIYVLSPYRVRHDNHDMGEFTIMINKTLITRNGRGVMQQSWDIRESNNLFNWVFESVTMEENAGGVSLSLPYVWRFNENFTHSVYVNASSFSRNTGFGFVVDGHFAKVNITFSNFEDNTCKHGTFAMRGMEKEMFIHDNKFLRNVGTYMVEFNMDSQSGILGDVFAYFEYNIVQHNKHYPVTKLKSRAFQAASTAIVVRGLQKVNITHNLFGSNEMDYELLAGLYTARIENYINVEANWWGSDDASYIRERIFDFNDWNNFAIADYQPFLIENSLRAAVRSEGGGHAHDNIDFNALGGQLFNDLVLKYRPEPYIVKSDLTVMPGITLDIKPGVIVEFYPNIGILVLGRLLAVGMRGNHIRFRPVDLSRSVDYRYARTTDHPLVRRSADAYEDQGFNAIVVDKARATRAIHSSRGASRLPIDVRLCVEGDCAKRRDGFLELYNSTTQQWVPVCDDRFTERNAQVVCHQLGYNKLHYFMGRDIRNEMYPNALVRVRTWPEPIQCQGTEMSLSECPIRMNGQIFDHRYECSWNGDFVYIACGEHHLPNPELEHWGGIRFSIASFEHSRIFSRIHDPHTHHHGPYNSSAWPSILEWVDVLGAGVLHNEFSPAIMSFHDPPRLRGVSVTYSAHDGVSLISAVDAFDMLYNRFEKNLGYGVSLIGLSGETRESDESSFVPLTHVRLPYHVFGMVDICDSAKEMVIEERVLLYYKYDNRPVDCVKIFSSVYNVKNFGIRFLQFNLFNSTWDSSAILDRLLLYDGDVYNETSTIIASLHANTTNHMKLFKTVGTRLSVQLHATGASGSFGFVAEVLTLPISNIGIGRDVLQNFTYNEYYNNEEGAMFCATAGEINPWLTVSWSRIENNGLKLYGNFTTTRAVLNFDLQNVQDVFIKNNLIRNNTGGVYILTGSMGAATKLQANITNNLFLETQHRPALYIESRAMSAYQHASIRNNDFSFSYSPYHDVITLAQVISDFSYNYAHANLGRHILDIYGFERVRLPVYQTTSHNSLARNQAVDPTYQGTIIVGSAGQQFVDNVFYNWDNAYEMVAVNESVRCNISTECSDSWMYQPDVTSTSDVWKAPINARNNWWGFNTTVAVSGRIHDRLDDYTLHSVDFSEFKLNNYTLLFGCEPGYTLIGDACYHYVGAPMTYAEAKSFCKRDNASLPFLQKYYGEVQLWLKEIQLEYLWQTDAVWVQHYDVVTGCAAFVNRQVRSTDCSLNLPFICESDPNNSVDPYAWASDTLVLGAIAATIGCLILVVACVSCWVCKSRDRRKDRLSRRSSIRASIRSNRSCISTASTSGYSIASHNRGTLENPNARSHPTTAASSTTNGLVGAAGAEGGRQVMGREGNLNNGLSSSLDSINKPGLNPSMNDEADLVSYDSRSRDGHFNVHLDDRYAHDPALENANIDLMTRPTFDTTYQNSYFLGTSPVASTNLPSTTCLADDMAMQRGPGSAHDQTSEKFSSFSAGGKNVAVRSPHSRYSVHNSSRNLWSKNQSNIYNTLSTRDVSQTHYEVIPVPISLGQRPNTSTRRINGNTYQAVAQQQHDQNKRRPKSHVGLSSSYRFGSVGGGSTQNLQESAAPLASSFGTPAGGSVASGHSSGNGVRHMNDITPPDEMYNTATLPRDYPPSDYPPPPRYPSQDNLVHGSQLNQYSQELGQPPQYNQELGQPPYSSSSYLPPSQPFHMQSDTQLANSRSLSSSQPLETSM</sequence>
<dbReference type="CDD" id="cd00037">
    <property type="entry name" value="CLECT"/>
    <property type="match status" value="1"/>
</dbReference>
<feature type="domain" description="SRCR" evidence="12">
    <location>
        <begin position="1062"/>
        <end position="1168"/>
    </location>
</feature>
<gene>
    <name evidence="14" type="primary">LOC108678275</name>
</gene>
<dbReference type="InterPro" id="IPR006626">
    <property type="entry name" value="PbH1"/>
</dbReference>
<evidence type="ECO:0000256" key="11">
    <source>
        <dbReference type="SAM" id="Phobius"/>
    </source>
</evidence>
<name>A0A979FVI0_HYAAZ</name>
<dbReference type="InterPro" id="IPR053243">
    <property type="entry name" value="SJ_maturation_regulator"/>
</dbReference>
<dbReference type="OrthoDB" id="536948at2759"/>
<feature type="transmembrane region" description="Helical" evidence="11">
    <location>
        <begin position="30"/>
        <end position="49"/>
    </location>
</feature>
<dbReference type="FunFam" id="3.10.250.10:FF:000016">
    <property type="entry name" value="Scavenger receptor cysteine-rich protein type 12"/>
    <property type="match status" value="1"/>
</dbReference>
<protein>
    <submittedName>
        <fullName evidence="14">Protein bark beetle isoform X2</fullName>
    </submittedName>
</protein>
<keyword evidence="2 11" id="KW-0812">Transmembrane</keyword>
<dbReference type="GO" id="GO:0045217">
    <property type="term" value="P:cell-cell junction maintenance"/>
    <property type="evidence" value="ECO:0007669"/>
    <property type="project" value="TreeGrafter"/>
</dbReference>
<evidence type="ECO:0000256" key="2">
    <source>
        <dbReference type="ARBA" id="ARBA00022692"/>
    </source>
</evidence>
<keyword evidence="5 11" id="KW-1133">Transmembrane helix</keyword>
<dbReference type="SUPFAM" id="SSF51126">
    <property type="entry name" value="Pectin lyase-like"/>
    <property type="match status" value="2"/>
</dbReference>
<dbReference type="InterPro" id="IPR016186">
    <property type="entry name" value="C-type_lectin-like/link_sf"/>
</dbReference>
<evidence type="ECO:0000313" key="13">
    <source>
        <dbReference type="Proteomes" id="UP000694843"/>
    </source>
</evidence>
<dbReference type="InterPro" id="IPR012334">
    <property type="entry name" value="Pectin_lyas_fold"/>
</dbReference>
<dbReference type="Gene3D" id="2.160.20.10">
    <property type="entry name" value="Single-stranded right-handed beta-helix, Pectin lyase-like"/>
    <property type="match status" value="1"/>
</dbReference>
<feature type="region of interest" description="Disordered" evidence="10">
    <location>
        <begin position="2796"/>
        <end position="2865"/>
    </location>
</feature>
<evidence type="ECO:0000256" key="7">
    <source>
        <dbReference type="ARBA" id="ARBA00023157"/>
    </source>
</evidence>
<dbReference type="GO" id="GO:0016020">
    <property type="term" value="C:membrane"/>
    <property type="evidence" value="ECO:0007669"/>
    <property type="project" value="UniProtKB-SubCell"/>
</dbReference>
<evidence type="ECO:0000259" key="12">
    <source>
        <dbReference type="PROSITE" id="PS50287"/>
    </source>
</evidence>
<dbReference type="Proteomes" id="UP000694843">
    <property type="component" value="Unplaced"/>
</dbReference>
<keyword evidence="6 11" id="KW-0472">Membrane</keyword>
<keyword evidence="7 9" id="KW-1015">Disulfide bond</keyword>
<feature type="compositionally biased region" description="Low complexity" evidence="10">
    <location>
        <begin position="3160"/>
        <end position="3170"/>
    </location>
</feature>
<dbReference type="InterPro" id="IPR016187">
    <property type="entry name" value="CTDL_fold"/>
</dbReference>
<dbReference type="InterPro" id="IPR036772">
    <property type="entry name" value="SRCR-like_dom_sf"/>
</dbReference>
<proteinExistence type="predicted"/>
<evidence type="ECO:0000256" key="10">
    <source>
        <dbReference type="SAM" id="MobiDB-lite"/>
    </source>
</evidence>
<reference evidence="14" key="1">
    <citation type="submission" date="2025-08" db="UniProtKB">
        <authorList>
            <consortium name="RefSeq"/>
        </authorList>
    </citation>
    <scope>IDENTIFICATION</scope>
    <source>
        <tissue evidence="14">Whole organism</tissue>
    </source>
</reference>
<evidence type="ECO:0000313" key="14">
    <source>
        <dbReference type="RefSeq" id="XP_047740115.1"/>
    </source>
</evidence>
<dbReference type="GeneID" id="108678275"/>
<dbReference type="SUPFAM" id="SSF56487">
    <property type="entry name" value="SRCR-like"/>
    <property type="match status" value="3"/>
</dbReference>
<dbReference type="PANTHER" id="PTHR47653:SF1">
    <property type="entry name" value="DELETED IN MALIGNANT BRAIN TUMORS 1 PROTEIN"/>
    <property type="match status" value="1"/>
</dbReference>
<evidence type="ECO:0000256" key="9">
    <source>
        <dbReference type="PROSITE-ProRule" id="PRU00196"/>
    </source>
</evidence>
<feature type="compositionally biased region" description="Pro residues" evidence="10">
    <location>
        <begin position="3117"/>
        <end position="3129"/>
    </location>
</feature>
<keyword evidence="4" id="KW-0677">Repeat</keyword>
<keyword evidence="3" id="KW-0732">Signal</keyword>
<dbReference type="Gene3D" id="3.10.250.10">
    <property type="entry name" value="SRCR-like domain"/>
    <property type="match status" value="3"/>
</dbReference>
<dbReference type="InterPro" id="IPR001190">
    <property type="entry name" value="SRCR"/>
</dbReference>
<feature type="disulfide bond" evidence="9">
    <location>
        <begin position="1135"/>
        <end position="1145"/>
    </location>
</feature>
<dbReference type="SMART" id="SM00710">
    <property type="entry name" value="PbH1"/>
    <property type="match status" value="14"/>
</dbReference>
<accession>A0A979FVI0</accession>
<organism evidence="13 14">
    <name type="scientific">Hyalella azteca</name>
    <name type="common">Amphipod</name>
    <dbReference type="NCBI Taxonomy" id="294128"/>
    <lineage>
        <taxon>Eukaryota</taxon>
        <taxon>Metazoa</taxon>
        <taxon>Ecdysozoa</taxon>
        <taxon>Arthropoda</taxon>
        <taxon>Crustacea</taxon>
        <taxon>Multicrustacea</taxon>
        <taxon>Malacostraca</taxon>
        <taxon>Eumalacostraca</taxon>
        <taxon>Peracarida</taxon>
        <taxon>Amphipoda</taxon>
        <taxon>Senticaudata</taxon>
        <taxon>Talitrida</taxon>
        <taxon>Talitroidea</taxon>
        <taxon>Hyalellidae</taxon>
        <taxon>Hyalella</taxon>
    </lineage>
</organism>
<feature type="compositionally biased region" description="Low complexity" evidence="10">
    <location>
        <begin position="3083"/>
        <end position="3096"/>
    </location>
</feature>
<feature type="compositionally biased region" description="Low complexity" evidence="10">
    <location>
        <begin position="2840"/>
        <end position="2850"/>
    </location>
</feature>
<evidence type="ECO:0000256" key="4">
    <source>
        <dbReference type="ARBA" id="ARBA00022737"/>
    </source>
</evidence>
<feature type="domain" description="SRCR" evidence="12">
    <location>
        <begin position="191"/>
        <end position="295"/>
    </location>
</feature>
<feature type="compositionally biased region" description="Polar residues" evidence="10">
    <location>
        <begin position="3132"/>
        <end position="3158"/>
    </location>
</feature>
<evidence type="ECO:0000256" key="1">
    <source>
        <dbReference type="ARBA" id="ARBA00004167"/>
    </source>
</evidence>
<keyword evidence="8" id="KW-0325">Glycoprotein</keyword>
<dbReference type="SMART" id="SM00202">
    <property type="entry name" value="SR"/>
    <property type="match status" value="3"/>
</dbReference>
<dbReference type="Pfam" id="PF00530">
    <property type="entry name" value="SRCR"/>
    <property type="match status" value="3"/>
</dbReference>
<comment type="subcellular location">
    <subcellularLocation>
        <location evidence="1">Membrane</location>
        <topology evidence="1">Single-pass membrane protein</topology>
    </subcellularLocation>
</comment>
<evidence type="ECO:0000256" key="5">
    <source>
        <dbReference type="ARBA" id="ARBA00022989"/>
    </source>
</evidence>
<dbReference type="PRINTS" id="PR00258">
    <property type="entry name" value="SPERACTRCPTR"/>
</dbReference>
<feature type="disulfide bond" evidence="9">
    <location>
        <begin position="262"/>
        <end position="272"/>
    </location>
</feature>
<dbReference type="PROSITE" id="PS50287">
    <property type="entry name" value="SRCR_2"/>
    <property type="match status" value="3"/>
</dbReference>